<dbReference type="Proteomes" id="UP000075230">
    <property type="component" value="Unassembled WGS sequence"/>
</dbReference>
<keyword evidence="5 6" id="KW-0472">Membrane</keyword>
<dbReference type="AlphaFoldDB" id="A0A146FFJ6"/>
<dbReference type="PANTHER" id="PTHR45649">
    <property type="entry name" value="AMINO-ACID PERMEASE BAT1"/>
    <property type="match status" value="1"/>
</dbReference>
<evidence type="ECO:0000256" key="5">
    <source>
        <dbReference type="ARBA" id="ARBA00023136"/>
    </source>
</evidence>
<dbReference type="GO" id="GO:0022857">
    <property type="term" value="F:transmembrane transporter activity"/>
    <property type="evidence" value="ECO:0007669"/>
    <property type="project" value="UniProtKB-ARBA"/>
</dbReference>
<evidence type="ECO:0000256" key="1">
    <source>
        <dbReference type="ARBA" id="ARBA00004141"/>
    </source>
</evidence>
<protein>
    <submittedName>
        <fullName evidence="7">Amino acid permease</fullName>
    </submittedName>
</protein>
<dbReference type="Gene3D" id="1.20.1740.10">
    <property type="entry name" value="Amino acid/polyamine transporter I"/>
    <property type="match status" value="1"/>
</dbReference>
<keyword evidence="2" id="KW-0813">Transport</keyword>
<organism evidence="7 8">
    <name type="scientific">Aspergillus kawachii</name>
    <name type="common">White koji mold</name>
    <name type="synonym">Aspergillus awamori var. kawachi</name>
    <dbReference type="NCBI Taxonomy" id="1069201"/>
    <lineage>
        <taxon>Eukaryota</taxon>
        <taxon>Fungi</taxon>
        <taxon>Dikarya</taxon>
        <taxon>Ascomycota</taxon>
        <taxon>Pezizomycotina</taxon>
        <taxon>Eurotiomycetes</taxon>
        <taxon>Eurotiomycetidae</taxon>
        <taxon>Eurotiales</taxon>
        <taxon>Aspergillaceae</taxon>
        <taxon>Aspergillus</taxon>
        <taxon>Aspergillus subgen. Circumdati</taxon>
    </lineage>
</organism>
<reference evidence="7 8" key="1">
    <citation type="journal article" date="2016" name="DNA Res.">
        <title>Genome sequence of Aspergillus luchuensis NBRC 4314.</title>
        <authorList>
            <person name="Yamada O."/>
            <person name="Machida M."/>
            <person name="Hosoyama A."/>
            <person name="Goto M."/>
            <person name="Takahashi T."/>
            <person name="Futagami T."/>
            <person name="Yamagata Y."/>
            <person name="Takeuchi M."/>
            <person name="Kobayashi T."/>
            <person name="Koike H."/>
            <person name="Abe K."/>
            <person name="Asai K."/>
            <person name="Arita M."/>
            <person name="Fujita N."/>
            <person name="Fukuda K."/>
            <person name="Higa K."/>
            <person name="Horikawa H."/>
            <person name="Ishikawa T."/>
            <person name="Jinno K."/>
            <person name="Kato Y."/>
            <person name="Kirimura K."/>
            <person name="Mizutani O."/>
            <person name="Nakasone K."/>
            <person name="Sano M."/>
            <person name="Shiraishi Y."/>
            <person name="Tsukahara M."/>
            <person name="Gomi K."/>
        </authorList>
    </citation>
    <scope>NUCLEOTIDE SEQUENCE [LARGE SCALE GENOMIC DNA]</scope>
    <source>
        <strain evidence="7 8">RIB 2604</strain>
    </source>
</reference>
<proteinExistence type="predicted"/>
<evidence type="ECO:0000313" key="7">
    <source>
        <dbReference type="EMBL" id="GAT24578.1"/>
    </source>
</evidence>
<accession>A0A146FFJ6</accession>
<evidence type="ECO:0000256" key="2">
    <source>
        <dbReference type="ARBA" id="ARBA00022448"/>
    </source>
</evidence>
<sequence>MKDFRGDDDAQLAAMGHKAELNRNFSMLAGGQYHWVADESFLGEMDAPSFVDYRLGERDWLVIWSLTGFTIICITLLACASPNYNSGDSFKDGVAHMIEEIPNPSVVGPKIMIGCVGIGTFTGTIFLIVLLFVAGNIYEDINSAATPLLQIFVNATSNNAGAICLLV</sequence>
<comment type="caution">
    <text evidence="7">The sequence shown here is derived from an EMBL/GenBank/DDBJ whole genome shotgun (WGS) entry which is preliminary data.</text>
</comment>
<evidence type="ECO:0000256" key="3">
    <source>
        <dbReference type="ARBA" id="ARBA00022692"/>
    </source>
</evidence>
<dbReference type="GO" id="GO:0016020">
    <property type="term" value="C:membrane"/>
    <property type="evidence" value="ECO:0007669"/>
    <property type="project" value="UniProtKB-SubCell"/>
</dbReference>
<feature type="transmembrane region" description="Helical" evidence="6">
    <location>
        <begin position="61"/>
        <end position="84"/>
    </location>
</feature>
<feature type="transmembrane region" description="Helical" evidence="6">
    <location>
        <begin position="111"/>
        <end position="133"/>
    </location>
</feature>
<name>A0A146FFJ6_ASPKA</name>
<evidence type="ECO:0000256" key="4">
    <source>
        <dbReference type="ARBA" id="ARBA00022989"/>
    </source>
</evidence>
<gene>
    <name evidence="7" type="ORF">RIB2604_01804080</name>
</gene>
<evidence type="ECO:0000313" key="8">
    <source>
        <dbReference type="Proteomes" id="UP000075230"/>
    </source>
</evidence>
<dbReference type="EMBL" id="BCWF01000018">
    <property type="protein sequence ID" value="GAT24578.1"/>
    <property type="molecule type" value="Genomic_DNA"/>
</dbReference>
<keyword evidence="4 6" id="KW-1133">Transmembrane helix</keyword>
<keyword evidence="3 6" id="KW-0812">Transmembrane</keyword>
<comment type="subcellular location">
    <subcellularLocation>
        <location evidence="1">Membrane</location>
        <topology evidence="1">Multi-pass membrane protein</topology>
    </subcellularLocation>
</comment>
<reference evidence="8" key="2">
    <citation type="submission" date="2016-02" db="EMBL/GenBank/DDBJ databases">
        <title>Genome sequencing of Aspergillus luchuensis NBRC 4314.</title>
        <authorList>
            <person name="Yamada O."/>
        </authorList>
    </citation>
    <scope>NUCLEOTIDE SEQUENCE [LARGE SCALE GENOMIC DNA]</scope>
    <source>
        <strain evidence="8">RIB 2604</strain>
    </source>
</reference>
<dbReference type="PANTHER" id="PTHR45649:SF14">
    <property type="entry name" value="GABA PERMEASE"/>
    <property type="match status" value="1"/>
</dbReference>
<evidence type="ECO:0000256" key="6">
    <source>
        <dbReference type="SAM" id="Phobius"/>
    </source>
</evidence>